<keyword evidence="4" id="KW-1185">Reference proteome</keyword>
<feature type="compositionally biased region" description="Basic and acidic residues" evidence="1">
    <location>
        <begin position="543"/>
        <end position="557"/>
    </location>
</feature>
<feature type="domain" description="F-box" evidence="2">
    <location>
        <begin position="41"/>
        <end position="86"/>
    </location>
</feature>
<dbReference type="STRING" id="2282107.A0A286UJB9"/>
<dbReference type="CDD" id="cd09917">
    <property type="entry name" value="F-box_SF"/>
    <property type="match status" value="1"/>
</dbReference>
<dbReference type="InterPro" id="IPR001810">
    <property type="entry name" value="F-box_dom"/>
</dbReference>
<feature type="compositionally biased region" description="Low complexity" evidence="1">
    <location>
        <begin position="648"/>
        <end position="671"/>
    </location>
</feature>
<name>A0A286UJB9_9AGAM</name>
<dbReference type="Proteomes" id="UP000217199">
    <property type="component" value="Unassembled WGS sequence"/>
</dbReference>
<dbReference type="Pfam" id="PF12937">
    <property type="entry name" value="F-box-like"/>
    <property type="match status" value="1"/>
</dbReference>
<comment type="caution">
    <text evidence="3">The sequence shown here is derived from an EMBL/GenBank/DDBJ whole genome shotgun (WGS) entry which is preliminary data.</text>
</comment>
<dbReference type="AlphaFoldDB" id="A0A286UJB9"/>
<proteinExistence type="predicted"/>
<reference evidence="3 4" key="1">
    <citation type="journal article" date="2017" name="Mol. Ecol.">
        <title>Comparative and population genomic landscape of Phellinus noxius: A hypervariable fungus causing root rot in trees.</title>
        <authorList>
            <person name="Chung C.L."/>
            <person name="Lee T.J."/>
            <person name="Akiba M."/>
            <person name="Lee H.H."/>
            <person name="Kuo T.H."/>
            <person name="Liu D."/>
            <person name="Ke H.M."/>
            <person name="Yokoi T."/>
            <person name="Roa M.B."/>
            <person name="Lu M.J."/>
            <person name="Chang Y.Y."/>
            <person name="Ann P.J."/>
            <person name="Tsai J.N."/>
            <person name="Chen C.Y."/>
            <person name="Tzean S.S."/>
            <person name="Ota Y."/>
            <person name="Hattori T."/>
            <person name="Sahashi N."/>
            <person name="Liou R.F."/>
            <person name="Kikuchi T."/>
            <person name="Tsai I.J."/>
        </authorList>
    </citation>
    <scope>NUCLEOTIDE SEQUENCE [LARGE SCALE GENOMIC DNA]</scope>
    <source>
        <strain evidence="3 4">FFPRI411160</strain>
    </source>
</reference>
<feature type="compositionally biased region" description="Basic and acidic residues" evidence="1">
    <location>
        <begin position="597"/>
        <end position="609"/>
    </location>
</feature>
<evidence type="ECO:0000256" key="1">
    <source>
        <dbReference type="SAM" id="MobiDB-lite"/>
    </source>
</evidence>
<dbReference type="OrthoDB" id="3247499at2759"/>
<feature type="region of interest" description="Disordered" evidence="1">
    <location>
        <begin position="178"/>
        <end position="197"/>
    </location>
</feature>
<dbReference type="EMBL" id="NBII01000004">
    <property type="protein sequence ID" value="PAV19575.1"/>
    <property type="molecule type" value="Genomic_DNA"/>
</dbReference>
<dbReference type="SUPFAM" id="SSF81383">
    <property type="entry name" value="F-box domain"/>
    <property type="match status" value="1"/>
</dbReference>
<dbReference type="InterPro" id="IPR036047">
    <property type="entry name" value="F-box-like_dom_sf"/>
</dbReference>
<dbReference type="InParanoid" id="A0A286UJB9"/>
<evidence type="ECO:0000313" key="4">
    <source>
        <dbReference type="Proteomes" id="UP000217199"/>
    </source>
</evidence>
<feature type="compositionally biased region" description="Low complexity" evidence="1">
    <location>
        <begin position="505"/>
        <end position="530"/>
    </location>
</feature>
<feature type="region of interest" description="Disordered" evidence="1">
    <location>
        <begin position="502"/>
        <end position="671"/>
    </location>
</feature>
<gene>
    <name evidence="3" type="ORF">PNOK_0450900</name>
</gene>
<evidence type="ECO:0000313" key="3">
    <source>
        <dbReference type="EMBL" id="PAV19575.1"/>
    </source>
</evidence>
<accession>A0A286UJB9</accession>
<evidence type="ECO:0000259" key="2">
    <source>
        <dbReference type="PROSITE" id="PS50181"/>
    </source>
</evidence>
<feature type="compositionally biased region" description="Polar residues" evidence="1">
    <location>
        <begin position="624"/>
        <end position="634"/>
    </location>
</feature>
<sequence>MALPFDDGEESIFTNSEDEDYVDNHPSVGNIDIINNDTDDPITIANLPTEIIASIASHLSRNSLAALSLTSHRLQSISERLLYAAISVRDILGYSGSYKTPFISSSSSQSSFSELNLELGNGNINNNENENENGRDSIIPCKTQGLCMAIARRPHLASCVRYLSIRWSCPSSLHSHHAQHHQNRAMSDGSGREQTGPPTIDPSFATTLHILLVSLSHLKHLELHLSGLPNSKKDFGFSFPSLLEGASFPLRRLISSGASPFPSPVSPPISLESILRSLPTLTHLHLPAHYPPLVGLTPSDLPVLQSFRGSIRCAASVIPGRPVSDLSLCLSSDLETISGLSTGLGYYGGFGLPHVSYPELTGGSPSIEQDPLSFLLLGSSPVRKLDLSAMSVTPTQLLFLSKYFGRDLEVLRMKLALRHTLHFTFSGMMLLSALTHLLGSFPSLQVLDLSPTVVDGKVPIHKNAREEHTLCSAWAGVLPSLRWVRFPSGIVWIKGEEQDGEWKSKISGTSPGSGSKPKLVGLSSSSSSSLSPPPPPSSLSSAMKEKNREVEEPRSKDSSALLDRSRPTQMPVRRDDGNEYPNIGEDGMMLDNTSSSSREKGGERDRNMDVDSPELVPSSSSTSVNNIGKSTRSSGGVGAAYDDLSIQSSSYNSTCNTNTSANTSTSTSFSC</sequence>
<organism evidence="3 4">
    <name type="scientific">Pyrrhoderma noxium</name>
    <dbReference type="NCBI Taxonomy" id="2282107"/>
    <lineage>
        <taxon>Eukaryota</taxon>
        <taxon>Fungi</taxon>
        <taxon>Dikarya</taxon>
        <taxon>Basidiomycota</taxon>
        <taxon>Agaricomycotina</taxon>
        <taxon>Agaricomycetes</taxon>
        <taxon>Hymenochaetales</taxon>
        <taxon>Hymenochaetaceae</taxon>
        <taxon>Pyrrhoderma</taxon>
    </lineage>
</organism>
<protein>
    <recommendedName>
        <fullName evidence="2">F-box domain-containing protein</fullName>
    </recommendedName>
</protein>
<dbReference type="PROSITE" id="PS50181">
    <property type="entry name" value="FBOX"/>
    <property type="match status" value="1"/>
</dbReference>